<feature type="chain" id="PRO_5046010755" evidence="4">
    <location>
        <begin position="22"/>
        <end position="460"/>
    </location>
</feature>
<dbReference type="EMBL" id="JAASQL010000001">
    <property type="protein sequence ID" value="NIJ45214.1"/>
    <property type="molecule type" value="Genomic_DNA"/>
</dbReference>
<dbReference type="PANTHER" id="PTHR44858:SF1">
    <property type="entry name" value="UDP-N-ACETYLGLUCOSAMINE--PEPTIDE N-ACETYLGLUCOSAMINYLTRANSFERASE SPINDLY-RELATED"/>
    <property type="match status" value="1"/>
</dbReference>
<dbReference type="RefSeq" id="WP_167186632.1">
    <property type="nucleotide sequence ID" value="NZ_JAASQL010000001.1"/>
</dbReference>
<dbReference type="Pfam" id="PF13181">
    <property type="entry name" value="TPR_8"/>
    <property type="match status" value="2"/>
</dbReference>
<dbReference type="InterPro" id="IPR011990">
    <property type="entry name" value="TPR-like_helical_dom_sf"/>
</dbReference>
<dbReference type="Gene3D" id="1.25.40.10">
    <property type="entry name" value="Tetratricopeptide repeat domain"/>
    <property type="match status" value="2"/>
</dbReference>
<comment type="caution">
    <text evidence="5">The sequence shown here is derived from an EMBL/GenBank/DDBJ whole genome shotgun (WGS) entry which is preliminary data.</text>
</comment>
<evidence type="ECO:0000256" key="4">
    <source>
        <dbReference type="SAM" id="SignalP"/>
    </source>
</evidence>
<keyword evidence="3" id="KW-0802">TPR repeat</keyword>
<evidence type="ECO:0000256" key="3">
    <source>
        <dbReference type="ARBA" id="ARBA00022803"/>
    </source>
</evidence>
<name>A0ABX0U8Q0_9FLAO</name>
<feature type="signal peptide" evidence="4">
    <location>
        <begin position="1"/>
        <end position="21"/>
    </location>
</feature>
<reference evidence="5 6" key="1">
    <citation type="submission" date="2020-03" db="EMBL/GenBank/DDBJ databases">
        <title>Genomic Encyclopedia of Type Strains, Phase IV (KMG-IV): sequencing the most valuable type-strain genomes for metagenomic binning, comparative biology and taxonomic classification.</title>
        <authorList>
            <person name="Goeker M."/>
        </authorList>
    </citation>
    <scope>NUCLEOTIDE SEQUENCE [LARGE SCALE GENOMIC DNA]</scope>
    <source>
        <strain evidence="5 6">DSM 101599</strain>
    </source>
</reference>
<dbReference type="InterPro" id="IPR019734">
    <property type="entry name" value="TPR_rpt"/>
</dbReference>
<protein>
    <submittedName>
        <fullName evidence="5">Tetratricopeptide (TPR) repeat protein</fullName>
    </submittedName>
</protein>
<gene>
    <name evidence="5" type="ORF">FHR24_001653</name>
</gene>
<dbReference type="Pfam" id="PF13432">
    <property type="entry name" value="TPR_16"/>
    <property type="match status" value="1"/>
</dbReference>
<accession>A0ABX0U8Q0</accession>
<dbReference type="Gene3D" id="2.20.110.10">
    <property type="entry name" value="Histone H3 K4-specific methyltransferase SET7/9 N-terminal domain"/>
    <property type="match status" value="1"/>
</dbReference>
<evidence type="ECO:0000256" key="2">
    <source>
        <dbReference type="ARBA" id="ARBA00022737"/>
    </source>
</evidence>
<evidence type="ECO:0000256" key="1">
    <source>
        <dbReference type="ARBA" id="ARBA00022729"/>
    </source>
</evidence>
<evidence type="ECO:0000313" key="6">
    <source>
        <dbReference type="Proteomes" id="UP000745859"/>
    </source>
</evidence>
<dbReference type="InterPro" id="IPR050498">
    <property type="entry name" value="Ycf3"/>
</dbReference>
<dbReference type="SMART" id="SM00028">
    <property type="entry name" value="TPR"/>
    <property type="match status" value="4"/>
</dbReference>
<keyword evidence="6" id="KW-1185">Reference proteome</keyword>
<evidence type="ECO:0000313" key="5">
    <source>
        <dbReference type="EMBL" id="NIJ45214.1"/>
    </source>
</evidence>
<keyword evidence="2" id="KW-0677">Repeat</keyword>
<dbReference type="PANTHER" id="PTHR44858">
    <property type="entry name" value="TETRATRICOPEPTIDE REPEAT PROTEIN 6"/>
    <property type="match status" value="1"/>
</dbReference>
<keyword evidence="1 4" id="KW-0732">Signal</keyword>
<proteinExistence type="predicted"/>
<organism evidence="5 6">
    <name type="scientific">Wenyingzhuangia heitensis</name>
    <dbReference type="NCBI Taxonomy" id="1487859"/>
    <lineage>
        <taxon>Bacteria</taxon>
        <taxon>Pseudomonadati</taxon>
        <taxon>Bacteroidota</taxon>
        <taxon>Flavobacteriia</taxon>
        <taxon>Flavobacteriales</taxon>
        <taxon>Flavobacteriaceae</taxon>
        <taxon>Wenyingzhuangia</taxon>
    </lineage>
</organism>
<dbReference type="NCBIfam" id="TIGR04183">
    <property type="entry name" value="Por_Secre_tail"/>
    <property type="match status" value="1"/>
</dbReference>
<dbReference type="Proteomes" id="UP000745859">
    <property type="component" value="Unassembled WGS sequence"/>
</dbReference>
<dbReference type="SUPFAM" id="SSF48452">
    <property type="entry name" value="TPR-like"/>
    <property type="match status" value="1"/>
</dbReference>
<sequence length="460" mass="53545">MKKKNYLIAIGILFSTVCAKAQTQTTLYFRNGQVSCVSWYNNHQKLDSLKTYYRTGQLNESFYYDAKSEFNGRCSQYNEDGSVKTKWLFEHGEMIKRVDDNIKYTDKNKVYILNKISSLEQINMDIKLYENKKNTYYKGLVFKRAKLRGQLNENTLALHDYILIIKEWELKKETPGTKKMLSHLYDEIAGFYAKLDIVDIGIHYKLKAIRTNPTENRLNYNLGAYFNYVNQLDLALHYLYKTTNKAPRHPFANWGLGMAHIKLGNYEKAIEHLNICFSNEESLHRLTTGAADEGIRALRGTAYANLGKVKEAKKDLIDAIDLKQDNSYAMFQLGLLYYKTGNEKKAKKWMTKAKKLGYDKKHYDTSIDYYLSIGCIKEKENLPAKVIAPSLALNPIQTDTYLLDSDLHDFDFYVYDYLNELVYYGKSKDQNINLEKLKPGFYILKIKSEPKEISIKIIKE</sequence>
<dbReference type="InterPro" id="IPR026444">
    <property type="entry name" value="Secre_tail"/>
</dbReference>